<proteinExistence type="inferred from homology"/>
<evidence type="ECO:0000256" key="2">
    <source>
        <dbReference type="ARBA" id="ARBA00008481"/>
    </source>
</evidence>
<dbReference type="UniPathway" id="UPA00539"/>
<dbReference type="Gene3D" id="3.60.15.10">
    <property type="entry name" value="Ribonuclease Z/Hydroxyacylglutathione hydrolase-like"/>
    <property type="match status" value="1"/>
</dbReference>
<dbReference type="STRING" id="69974.MPLDJ20_150265"/>
<gene>
    <name evidence="6 8" type="primary">pqqB</name>
    <name evidence="8" type="ORF">MPL3356_140034</name>
</gene>
<evidence type="ECO:0000256" key="4">
    <source>
        <dbReference type="ARBA" id="ARBA00022448"/>
    </source>
</evidence>
<name>A0A090DI74_MESPL</name>
<protein>
    <recommendedName>
        <fullName evidence="3 6">Coenzyme PQQ synthesis protein B</fullName>
    </recommendedName>
    <alternativeName>
        <fullName evidence="6">Pyrroloquinoline quinone biosynthesis protein B</fullName>
    </alternativeName>
</protein>
<dbReference type="GO" id="GO:0018189">
    <property type="term" value="P:pyrroloquinoline quinone biosynthetic process"/>
    <property type="evidence" value="ECO:0007669"/>
    <property type="project" value="UniProtKB-UniRule"/>
</dbReference>
<comment type="function">
    <text evidence="6">May be involved in the transport of PQQ or its precursor to the periplasm.</text>
</comment>
<dbReference type="InterPro" id="IPR011842">
    <property type="entry name" value="PQQ_synth_PqqB"/>
</dbReference>
<keyword evidence="5 6" id="KW-0884">PQQ biosynthesis</keyword>
<keyword evidence="4 6" id="KW-0813">Transport</keyword>
<feature type="domain" description="Metallo-beta-lactamase" evidence="7">
    <location>
        <begin position="93"/>
        <end position="321"/>
    </location>
</feature>
<dbReference type="CDD" id="cd16274">
    <property type="entry name" value="PQQB-like_MBL-fold"/>
    <property type="match status" value="1"/>
</dbReference>
<evidence type="ECO:0000256" key="3">
    <source>
        <dbReference type="ARBA" id="ARBA00015084"/>
    </source>
</evidence>
<dbReference type="InterPro" id="IPR001279">
    <property type="entry name" value="Metallo-B-lactamas"/>
</dbReference>
<reference evidence="9" key="1">
    <citation type="submission" date="2014-08" db="EMBL/GenBank/DDBJ databases">
        <authorList>
            <person name="Moulin L."/>
        </authorList>
    </citation>
    <scope>NUCLEOTIDE SEQUENCE [LARGE SCALE GENOMIC DNA]</scope>
</reference>
<evidence type="ECO:0000259" key="7">
    <source>
        <dbReference type="Pfam" id="PF12706"/>
    </source>
</evidence>
<dbReference type="AlphaFoldDB" id="A0A090DI74"/>
<keyword evidence="9" id="KW-1185">Reference proteome</keyword>
<comment type="pathway">
    <text evidence="1 6">Cofactor biosynthesis; pyrroloquinoline quinone biosynthesis.</text>
</comment>
<organism evidence="8 9">
    <name type="scientific">Mesorhizobium plurifarium</name>
    <dbReference type="NCBI Taxonomy" id="69974"/>
    <lineage>
        <taxon>Bacteria</taxon>
        <taxon>Pseudomonadati</taxon>
        <taxon>Pseudomonadota</taxon>
        <taxon>Alphaproteobacteria</taxon>
        <taxon>Hyphomicrobiales</taxon>
        <taxon>Phyllobacteriaceae</taxon>
        <taxon>Mesorhizobium</taxon>
    </lineage>
</organism>
<dbReference type="NCBIfam" id="TIGR02108">
    <property type="entry name" value="PQQ_syn_pqqB"/>
    <property type="match status" value="1"/>
</dbReference>
<dbReference type="SUPFAM" id="SSF56281">
    <property type="entry name" value="Metallo-hydrolase/oxidoreductase"/>
    <property type="match status" value="1"/>
</dbReference>
<evidence type="ECO:0000256" key="6">
    <source>
        <dbReference type="HAMAP-Rule" id="MF_00653"/>
    </source>
</evidence>
<evidence type="ECO:0000313" key="8">
    <source>
        <dbReference type="EMBL" id="CDX13065.1"/>
    </source>
</evidence>
<dbReference type="Pfam" id="PF12706">
    <property type="entry name" value="Lactamase_B_2"/>
    <property type="match status" value="1"/>
</dbReference>
<evidence type="ECO:0000313" key="9">
    <source>
        <dbReference type="Proteomes" id="UP000045285"/>
    </source>
</evidence>
<accession>A0A090DI74</accession>
<evidence type="ECO:0000256" key="5">
    <source>
        <dbReference type="ARBA" id="ARBA00022905"/>
    </source>
</evidence>
<dbReference type="InterPro" id="IPR036866">
    <property type="entry name" value="RibonucZ/Hydroxyglut_hydro"/>
</dbReference>
<comment type="similarity">
    <text evidence="2 6">Belongs to the PqqB family.</text>
</comment>
<sequence length="354" mass="36871">MHVPGSGGMHPASCEGFAAGNTDTKLPAADKPVGWAAERAFGMRVKIIGSAAGGGFPQWNCNYRLSRAARAGMPGVHSRTQSSVAVSADGTGWVLFNASPDIRQQIAQAPELQPAADAPLRSTPIRAVVLTNADVDHVAGLLSLRERQPFAIYASAQVLATLEANSIFNVLDPSIVPRRLLAPMEEVAIRGADGHPTGVVVGSFPVPGKVALYLEQGGDPGADFSSDTGDTIGVRISGADGRGAVFYVPGCARIDAALRMRLADAACLLFDGTVYTDDEMITARVGQKTGARMGHTAMSGEAGSIAGLADVKIGRRIFIHINNTNPVLDENSAEHAAVKAAGWEVAADGMEMEF</sequence>
<dbReference type="EMBL" id="CCMZ01000006">
    <property type="protein sequence ID" value="CDX13065.1"/>
    <property type="molecule type" value="Genomic_DNA"/>
</dbReference>
<evidence type="ECO:0000256" key="1">
    <source>
        <dbReference type="ARBA" id="ARBA00004886"/>
    </source>
</evidence>
<dbReference type="Proteomes" id="UP000045285">
    <property type="component" value="Unassembled WGS sequence"/>
</dbReference>
<dbReference type="HAMAP" id="MF_00653">
    <property type="entry name" value="PQQ_syn_PqqB"/>
    <property type="match status" value="1"/>
</dbReference>